<dbReference type="Proteomes" id="UP001060085">
    <property type="component" value="Linkage Group LG01"/>
</dbReference>
<keyword evidence="2" id="KW-1185">Reference proteome</keyword>
<reference evidence="2" key="1">
    <citation type="journal article" date="2023" name="Nat. Plants">
        <title>Single-cell RNA sequencing provides a high-resolution roadmap for understanding the multicellular compartmentation of specialized metabolism.</title>
        <authorList>
            <person name="Sun S."/>
            <person name="Shen X."/>
            <person name="Li Y."/>
            <person name="Li Y."/>
            <person name="Wang S."/>
            <person name="Li R."/>
            <person name="Zhang H."/>
            <person name="Shen G."/>
            <person name="Guo B."/>
            <person name="Wei J."/>
            <person name="Xu J."/>
            <person name="St-Pierre B."/>
            <person name="Chen S."/>
            <person name="Sun C."/>
        </authorList>
    </citation>
    <scope>NUCLEOTIDE SEQUENCE [LARGE SCALE GENOMIC DNA]</scope>
</reference>
<comment type="caution">
    <text evidence="1">The sequence shown here is derived from an EMBL/GenBank/DDBJ whole genome shotgun (WGS) entry which is preliminary data.</text>
</comment>
<accession>A0ACC0CEU8</accession>
<name>A0ACC0CEU8_CATRO</name>
<evidence type="ECO:0000313" key="2">
    <source>
        <dbReference type="Proteomes" id="UP001060085"/>
    </source>
</evidence>
<dbReference type="EMBL" id="CM044701">
    <property type="protein sequence ID" value="KAI5683309.1"/>
    <property type="molecule type" value="Genomic_DNA"/>
</dbReference>
<proteinExistence type="predicted"/>
<evidence type="ECO:0000313" key="1">
    <source>
        <dbReference type="EMBL" id="KAI5683309.1"/>
    </source>
</evidence>
<protein>
    <submittedName>
        <fullName evidence="1">Uncharacterized protein</fullName>
    </submittedName>
</protein>
<gene>
    <name evidence="1" type="ORF">M9H77_04537</name>
</gene>
<sequence>MIEATIPVPNISRARLSSHQIKDYKFLQSGPYTVGRALTSVVRFCQKSSILPSGSTVDSGGSLPSPVQFYSRSTGDSKTYYWRRATQERVRGKIKKRRGEQRGVSAAARVAMREKEKQLQDGHNLKQQI</sequence>
<organism evidence="1 2">
    <name type="scientific">Catharanthus roseus</name>
    <name type="common">Madagascar periwinkle</name>
    <name type="synonym">Vinca rosea</name>
    <dbReference type="NCBI Taxonomy" id="4058"/>
    <lineage>
        <taxon>Eukaryota</taxon>
        <taxon>Viridiplantae</taxon>
        <taxon>Streptophyta</taxon>
        <taxon>Embryophyta</taxon>
        <taxon>Tracheophyta</taxon>
        <taxon>Spermatophyta</taxon>
        <taxon>Magnoliopsida</taxon>
        <taxon>eudicotyledons</taxon>
        <taxon>Gunneridae</taxon>
        <taxon>Pentapetalae</taxon>
        <taxon>asterids</taxon>
        <taxon>lamiids</taxon>
        <taxon>Gentianales</taxon>
        <taxon>Apocynaceae</taxon>
        <taxon>Rauvolfioideae</taxon>
        <taxon>Vinceae</taxon>
        <taxon>Catharanthinae</taxon>
        <taxon>Catharanthus</taxon>
    </lineage>
</organism>